<protein>
    <submittedName>
        <fullName evidence="2">Uncharacterized protein</fullName>
    </submittedName>
</protein>
<dbReference type="EMBL" id="AGZI01000041">
    <property type="protein sequence ID" value="EKU81421.1"/>
    <property type="molecule type" value="Genomic_DNA"/>
</dbReference>
<evidence type="ECO:0000256" key="1">
    <source>
        <dbReference type="SAM" id="SignalP"/>
    </source>
</evidence>
<feature type="signal peptide" evidence="1">
    <location>
        <begin position="1"/>
        <end position="20"/>
    </location>
</feature>
<accession>K9DDW7</accession>
<organism evidence="2 3">
    <name type="scientific">Massilia timonae CCUG 45783</name>
    <dbReference type="NCBI Taxonomy" id="883126"/>
    <lineage>
        <taxon>Bacteria</taxon>
        <taxon>Pseudomonadati</taxon>
        <taxon>Pseudomonadota</taxon>
        <taxon>Betaproteobacteria</taxon>
        <taxon>Burkholderiales</taxon>
        <taxon>Oxalobacteraceae</taxon>
        <taxon>Telluria group</taxon>
        <taxon>Massilia</taxon>
    </lineage>
</organism>
<comment type="caution">
    <text evidence="2">The sequence shown here is derived from an EMBL/GenBank/DDBJ whole genome shotgun (WGS) entry which is preliminary data.</text>
</comment>
<evidence type="ECO:0000313" key="2">
    <source>
        <dbReference type="EMBL" id="EKU81421.1"/>
    </source>
</evidence>
<dbReference type="AlphaFoldDB" id="K9DDW7"/>
<keyword evidence="1" id="KW-0732">Signal</keyword>
<gene>
    <name evidence="2" type="ORF">HMPREF9710_03261</name>
</gene>
<dbReference type="PATRIC" id="fig|883126.3.peg.3284"/>
<proteinExistence type="predicted"/>
<keyword evidence="3" id="KW-1185">Reference proteome</keyword>
<sequence length="99" mass="11256">MKKIVALCALACMLSNTAFAQKTYNTRSQCMRNCAEVGPSDAKREAYQRKIAELDRKKNAETDPKKLALLKDEEESVIDKYEADSEKLCRYICDGMPEQ</sequence>
<dbReference type="Proteomes" id="UP000009874">
    <property type="component" value="Unassembled WGS sequence"/>
</dbReference>
<reference evidence="2 3" key="1">
    <citation type="submission" date="2012-09" db="EMBL/GenBank/DDBJ databases">
        <title>The Genome Sequence of Massilia timonae CCUG 45783.</title>
        <authorList>
            <consortium name="The Broad Institute Genome Sequencing Platform"/>
            <person name="Earl A."/>
            <person name="Ward D."/>
            <person name="Feldgarden M."/>
            <person name="Gevers D."/>
            <person name="Huys G."/>
            <person name="Walker B."/>
            <person name="Young S.K."/>
            <person name="Zeng Q."/>
            <person name="Gargeya S."/>
            <person name="Fitzgerald M."/>
            <person name="Haas B."/>
            <person name="Abouelleil A."/>
            <person name="Alvarado L."/>
            <person name="Arachchi H.M."/>
            <person name="Berlin A.M."/>
            <person name="Chapman S.B."/>
            <person name="Goldberg J."/>
            <person name="Griggs A."/>
            <person name="Gujja S."/>
            <person name="Hansen M."/>
            <person name="Howarth C."/>
            <person name="Imamovic A."/>
            <person name="Larimer J."/>
            <person name="McCowen C."/>
            <person name="Montmayeur A."/>
            <person name="Murphy C."/>
            <person name="Neiman D."/>
            <person name="Pearson M."/>
            <person name="Priest M."/>
            <person name="Roberts A."/>
            <person name="Saif S."/>
            <person name="Shea T."/>
            <person name="Sisk P."/>
            <person name="Sykes S."/>
            <person name="Wortman J."/>
            <person name="Nusbaum C."/>
            <person name="Birren B."/>
        </authorList>
    </citation>
    <scope>NUCLEOTIDE SEQUENCE [LARGE SCALE GENOMIC DNA]</scope>
    <source>
        <strain evidence="2 3">CCUG 45783</strain>
    </source>
</reference>
<feature type="chain" id="PRO_5003928616" evidence="1">
    <location>
        <begin position="21"/>
        <end position="99"/>
    </location>
</feature>
<evidence type="ECO:0000313" key="3">
    <source>
        <dbReference type="Proteomes" id="UP000009874"/>
    </source>
</evidence>
<dbReference type="HOGENOM" id="CLU_2317000_0_0_4"/>
<dbReference type="RefSeq" id="WP_005668145.1">
    <property type="nucleotide sequence ID" value="NZ_JH992924.1"/>
</dbReference>
<name>K9DDW7_9BURK</name>